<accession>A0A0D7X7K9</accession>
<dbReference type="InterPro" id="IPR055196">
    <property type="entry name" value="Putative_PNPOx_2"/>
</dbReference>
<dbReference type="AlphaFoldDB" id="A0A0D7X7K9"/>
<evidence type="ECO:0000313" key="3">
    <source>
        <dbReference type="Proteomes" id="UP000032534"/>
    </source>
</evidence>
<dbReference type="SUPFAM" id="SSF50475">
    <property type="entry name" value="FMN-binding split barrel"/>
    <property type="match status" value="1"/>
</dbReference>
<dbReference type="RefSeq" id="WP_044644190.1">
    <property type="nucleotide sequence ID" value="NZ_JTHP01000001.1"/>
</dbReference>
<reference evidence="2 3" key="1">
    <citation type="submission" date="2014-11" db="EMBL/GenBank/DDBJ databases">
        <title>Draft Genome Sequences of Paenibacillus polymyxa NRRL B-30509 and Paenibacillus terrae NRRL B-30644, Strains from a Poultry Environment that Produce Tridecaptin A and Paenicidins.</title>
        <authorList>
            <person name="van Belkum M.J."/>
            <person name="Lohans C.T."/>
            <person name="Vederas J.C."/>
        </authorList>
    </citation>
    <scope>NUCLEOTIDE SEQUENCE [LARGE SCALE GENOMIC DNA]</scope>
    <source>
        <strain evidence="2 3">NRRL B-30644</strain>
    </source>
</reference>
<sequence>MSNMQGYYEILEETNRIALATSVDNIPNVRNVNFAYDANRPGVIYFTSDRRNQKVAEFGKNNKVAFTTIPTEGIPHVRSHHAIVEKSKYSIDEVKELFLAKVPGYDEILSAIRETLEVFEIQMKEVTIILGYDQQPVQIKFE</sequence>
<feature type="domain" description="Pyridoxamine 5'-phosphate oxidase-like" evidence="1">
    <location>
        <begin position="11"/>
        <end position="131"/>
    </location>
</feature>
<dbReference type="PATRIC" id="fig|159743.3.peg.12"/>
<dbReference type="EMBL" id="JTHP01000001">
    <property type="protein sequence ID" value="KJD47396.1"/>
    <property type="molecule type" value="Genomic_DNA"/>
</dbReference>
<name>A0A0D7X7K9_9BACL</name>
<organism evidence="2 3">
    <name type="scientific">Paenibacillus terrae</name>
    <dbReference type="NCBI Taxonomy" id="159743"/>
    <lineage>
        <taxon>Bacteria</taxon>
        <taxon>Bacillati</taxon>
        <taxon>Bacillota</taxon>
        <taxon>Bacilli</taxon>
        <taxon>Bacillales</taxon>
        <taxon>Paenibacillaceae</taxon>
        <taxon>Paenibacillus</taxon>
    </lineage>
</organism>
<gene>
    <name evidence="2" type="ORF">QD47_00060</name>
</gene>
<evidence type="ECO:0000313" key="2">
    <source>
        <dbReference type="EMBL" id="KJD47396.1"/>
    </source>
</evidence>
<dbReference type="InterPro" id="IPR012349">
    <property type="entry name" value="Split_barrel_FMN-bd"/>
</dbReference>
<dbReference type="Pfam" id="PF22696">
    <property type="entry name" value="Putative_PNPOx_2"/>
    <property type="match status" value="1"/>
</dbReference>
<comment type="caution">
    <text evidence="2">The sequence shown here is derived from an EMBL/GenBank/DDBJ whole genome shotgun (WGS) entry which is preliminary data.</text>
</comment>
<evidence type="ECO:0000259" key="1">
    <source>
        <dbReference type="Pfam" id="PF22696"/>
    </source>
</evidence>
<dbReference type="Gene3D" id="2.30.110.10">
    <property type="entry name" value="Electron Transport, Fmn-binding Protein, Chain A"/>
    <property type="match status" value="1"/>
</dbReference>
<dbReference type="Proteomes" id="UP000032534">
    <property type="component" value="Unassembled WGS sequence"/>
</dbReference>
<dbReference type="OrthoDB" id="2146997at2"/>
<proteinExistence type="predicted"/>
<keyword evidence="3" id="KW-1185">Reference proteome</keyword>
<protein>
    <recommendedName>
        <fullName evidence="1">Pyridoxamine 5'-phosphate oxidase-like domain-containing protein</fullName>
    </recommendedName>
</protein>